<dbReference type="GO" id="GO:0015937">
    <property type="term" value="P:coenzyme A biosynthetic process"/>
    <property type="evidence" value="ECO:0007669"/>
    <property type="project" value="InterPro"/>
</dbReference>
<dbReference type="EMBL" id="JAFNEN010000766">
    <property type="protein sequence ID" value="KAG8177640.1"/>
    <property type="molecule type" value="Genomic_DNA"/>
</dbReference>
<name>A0AAV6U049_9ARAC</name>
<gene>
    <name evidence="1" type="ORF">JTE90_026718</name>
</gene>
<reference evidence="1 2" key="1">
    <citation type="journal article" date="2022" name="Nat. Ecol. Evol.">
        <title>A masculinizing supergene underlies an exaggerated male reproductive morph in a spider.</title>
        <authorList>
            <person name="Hendrickx F."/>
            <person name="De Corte Z."/>
            <person name="Sonet G."/>
            <person name="Van Belleghem S.M."/>
            <person name="Kostlbacher S."/>
            <person name="Vangestel C."/>
        </authorList>
    </citation>
    <scope>NUCLEOTIDE SEQUENCE [LARGE SCALE GENOMIC DNA]</scope>
    <source>
        <strain evidence="1">W744_W776</strain>
    </source>
</reference>
<organism evidence="1 2">
    <name type="scientific">Oedothorax gibbosus</name>
    <dbReference type="NCBI Taxonomy" id="931172"/>
    <lineage>
        <taxon>Eukaryota</taxon>
        <taxon>Metazoa</taxon>
        <taxon>Ecdysozoa</taxon>
        <taxon>Arthropoda</taxon>
        <taxon>Chelicerata</taxon>
        <taxon>Arachnida</taxon>
        <taxon>Araneae</taxon>
        <taxon>Araneomorphae</taxon>
        <taxon>Entelegynae</taxon>
        <taxon>Araneoidea</taxon>
        <taxon>Linyphiidae</taxon>
        <taxon>Erigoninae</taxon>
        <taxon>Oedothorax</taxon>
    </lineage>
</organism>
<dbReference type="Proteomes" id="UP000827092">
    <property type="component" value="Unassembled WGS sequence"/>
</dbReference>
<proteinExistence type="predicted"/>
<protein>
    <recommendedName>
        <fullName evidence="3">Pantothenate kinase 1</fullName>
    </recommendedName>
</protein>
<dbReference type="GO" id="GO:0005829">
    <property type="term" value="C:cytosol"/>
    <property type="evidence" value="ECO:0007669"/>
    <property type="project" value="TreeGrafter"/>
</dbReference>
<dbReference type="GO" id="GO:0005524">
    <property type="term" value="F:ATP binding"/>
    <property type="evidence" value="ECO:0007669"/>
    <property type="project" value="InterPro"/>
</dbReference>
<evidence type="ECO:0000313" key="2">
    <source>
        <dbReference type="Proteomes" id="UP000827092"/>
    </source>
</evidence>
<dbReference type="InterPro" id="IPR043129">
    <property type="entry name" value="ATPase_NBD"/>
</dbReference>
<dbReference type="Gene3D" id="3.30.420.40">
    <property type="match status" value="1"/>
</dbReference>
<dbReference type="Pfam" id="PF03630">
    <property type="entry name" value="Fumble"/>
    <property type="match status" value="1"/>
</dbReference>
<dbReference type="InterPro" id="IPR004567">
    <property type="entry name" value="Type_II_PanK"/>
</dbReference>
<dbReference type="GO" id="GO:0004594">
    <property type="term" value="F:pantothenate kinase activity"/>
    <property type="evidence" value="ECO:0007669"/>
    <property type="project" value="TreeGrafter"/>
</dbReference>
<dbReference type="GO" id="GO:0005634">
    <property type="term" value="C:nucleus"/>
    <property type="evidence" value="ECO:0007669"/>
    <property type="project" value="TreeGrafter"/>
</dbReference>
<keyword evidence="2" id="KW-1185">Reference proteome</keyword>
<dbReference type="Gene3D" id="3.30.420.510">
    <property type="match status" value="1"/>
</dbReference>
<sequence>MEKASGDNCEVSKCSHTSPPIPWFGMDIGGTLVKLVYFEPTDSSADELEAERGALKNIHHYLTSQSAYGKTGKRDVHLQMNDVVISGRIGILHFIRFPTSAMNVFIKIAKSHGMVYMASTVCATGGGAFKFEKEIREEVNLELHKFDELDSLIRGIHFIKEYNSSECYYWIDPTDDEKCRKEHFDLNNLYPFLVVNIGSGVSMLAVHSPDNFKRVTGTR</sequence>
<comment type="caution">
    <text evidence="1">The sequence shown here is derived from an EMBL/GenBank/DDBJ whole genome shotgun (WGS) entry which is preliminary data.</text>
</comment>
<dbReference type="PANTHER" id="PTHR12280:SF30">
    <property type="entry name" value="FUMBLE"/>
    <property type="match status" value="1"/>
</dbReference>
<evidence type="ECO:0000313" key="1">
    <source>
        <dbReference type="EMBL" id="KAG8177640.1"/>
    </source>
</evidence>
<dbReference type="SUPFAM" id="SSF53067">
    <property type="entry name" value="Actin-like ATPase domain"/>
    <property type="match status" value="1"/>
</dbReference>
<dbReference type="PANTHER" id="PTHR12280">
    <property type="entry name" value="PANTOTHENATE KINASE"/>
    <property type="match status" value="1"/>
</dbReference>
<accession>A0AAV6U049</accession>
<evidence type="ECO:0008006" key="3">
    <source>
        <dbReference type="Google" id="ProtNLM"/>
    </source>
</evidence>
<dbReference type="AlphaFoldDB" id="A0AAV6U049"/>